<comment type="similarity">
    <text evidence="1">Belongs to the peptidase M28 family. M28A subfamily.</text>
</comment>
<keyword evidence="5 9" id="KW-0378">Hydrolase</keyword>
<evidence type="ECO:0000256" key="7">
    <source>
        <dbReference type="SAM" id="SignalP"/>
    </source>
</evidence>
<evidence type="ECO:0000256" key="1">
    <source>
        <dbReference type="ARBA" id="ARBA00005957"/>
    </source>
</evidence>
<dbReference type="InterPro" id="IPR041756">
    <property type="entry name" value="M28_SGAP-like"/>
</dbReference>
<dbReference type="FunFam" id="3.40.630.10:FF:000066">
    <property type="entry name" value="M28 family peptidase"/>
    <property type="match status" value="1"/>
</dbReference>
<keyword evidence="6" id="KW-0862">Zinc</keyword>
<dbReference type="Gene3D" id="3.40.630.10">
    <property type="entry name" value="Zn peptidases"/>
    <property type="match status" value="1"/>
</dbReference>
<keyword evidence="10" id="KW-1185">Reference proteome</keyword>
<dbReference type="GO" id="GO:0046872">
    <property type="term" value="F:metal ion binding"/>
    <property type="evidence" value="ECO:0007669"/>
    <property type="project" value="UniProtKB-KW"/>
</dbReference>
<dbReference type="Proteomes" id="UP000540685">
    <property type="component" value="Unassembled WGS sequence"/>
</dbReference>
<feature type="domain" description="Peptidase M28" evidence="8">
    <location>
        <begin position="96"/>
        <end position="313"/>
    </location>
</feature>
<evidence type="ECO:0000256" key="3">
    <source>
        <dbReference type="ARBA" id="ARBA00022723"/>
    </source>
</evidence>
<proteinExistence type="inferred from homology"/>
<dbReference type="SUPFAM" id="SSF53187">
    <property type="entry name" value="Zn-dependent exopeptidases"/>
    <property type="match status" value="1"/>
</dbReference>
<reference evidence="9 10" key="1">
    <citation type="submission" date="2020-08" db="EMBL/GenBank/DDBJ databases">
        <title>Sequencing the genomes of 1000 actinobacteria strains.</title>
        <authorList>
            <person name="Klenk H.-P."/>
        </authorList>
    </citation>
    <scope>NUCLEOTIDE SEQUENCE [LARGE SCALE GENOMIC DNA]</scope>
    <source>
        <strain evidence="9 10">DSM 46887</strain>
    </source>
</reference>
<dbReference type="Pfam" id="PF04389">
    <property type="entry name" value="Peptidase_M28"/>
    <property type="match status" value="1"/>
</dbReference>
<dbReference type="EMBL" id="JACHMP010000001">
    <property type="protein sequence ID" value="MBB5819786.1"/>
    <property type="molecule type" value="Genomic_DNA"/>
</dbReference>
<evidence type="ECO:0000259" key="8">
    <source>
        <dbReference type="Pfam" id="PF04389"/>
    </source>
</evidence>
<keyword evidence="4 7" id="KW-0732">Signal</keyword>
<dbReference type="EC" id="3.4.11.24" evidence="9"/>
<comment type="caution">
    <text evidence="9">The sequence shown here is derived from an EMBL/GenBank/DDBJ whole genome shotgun (WGS) entry which is preliminary data.</text>
</comment>
<name>A0A7W9IGB0_9ACTN</name>
<evidence type="ECO:0000256" key="2">
    <source>
        <dbReference type="ARBA" id="ARBA00022670"/>
    </source>
</evidence>
<protein>
    <submittedName>
        <fullName evidence="9">Aminopeptidase S</fullName>
        <ecNumber evidence="9">3.4.11.24</ecNumber>
    </submittedName>
</protein>
<dbReference type="GO" id="GO:0006508">
    <property type="term" value="P:proteolysis"/>
    <property type="evidence" value="ECO:0007669"/>
    <property type="project" value="UniProtKB-KW"/>
</dbReference>
<dbReference type="InterPro" id="IPR045175">
    <property type="entry name" value="M28_fam"/>
</dbReference>
<evidence type="ECO:0000313" key="10">
    <source>
        <dbReference type="Proteomes" id="UP000540685"/>
    </source>
</evidence>
<evidence type="ECO:0000313" key="9">
    <source>
        <dbReference type="EMBL" id="MBB5819786.1"/>
    </source>
</evidence>
<keyword evidence="9" id="KW-0031">Aminopeptidase</keyword>
<evidence type="ECO:0000256" key="4">
    <source>
        <dbReference type="ARBA" id="ARBA00022729"/>
    </source>
</evidence>
<dbReference type="InterPro" id="IPR007484">
    <property type="entry name" value="Peptidase_M28"/>
</dbReference>
<evidence type="ECO:0000256" key="5">
    <source>
        <dbReference type="ARBA" id="ARBA00022801"/>
    </source>
</evidence>
<organism evidence="9 10">
    <name type="scientific">Streptosporangium becharense</name>
    <dbReference type="NCBI Taxonomy" id="1816182"/>
    <lineage>
        <taxon>Bacteria</taxon>
        <taxon>Bacillati</taxon>
        <taxon>Actinomycetota</taxon>
        <taxon>Actinomycetes</taxon>
        <taxon>Streptosporangiales</taxon>
        <taxon>Streptosporangiaceae</taxon>
        <taxon>Streptosporangium</taxon>
    </lineage>
</organism>
<sequence length="320" mass="33896">MRHLRTAGTIVALALPLSLTLVPAVQAAPAAPDVSVKRVKAHLAALQDIAERNGGNRAHGTPGYLASVRYIQGKLEKAGFTTKLQTFTFAGATSHNLIADWPGGDPDQVLMVGAHLDSVAEGPGINDNGSGSAAILETALQVSRSKLKPGKHLRFAWWGTEEAGLVGSYAYVNSLSRAERSKIAGYLNFDMIASPNAGYFLYDGDDSDGEGEGPGPKGSATIERVLRDHFKKLGVPTRGTDFDGRSDYGPFIAIGVPAGGIFTGAEGRKTKAEARLWGGKAGAPYDRCYHRACDTLRNIDSRALARNTGAIVHAVWTLSR</sequence>
<evidence type="ECO:0000256" key="6">
    <source>
        <dbReference type="ARBA" id="ARBA00022833"/>
    </source>
</evidence>
<dbReference type="PANTHER" id="PTHR12147:SF26">
    <property type="entry name" value="PEPTIDASE M28 DOMAIN-CONTAINING PROTEIN"/>
    <property type="match status" value="1"/>
</dbReference>
<keyword evidence="2" id="KW-0645">Protease</keyword>
<dbReference type="PANTHER" id="PTHR12147">
    <property type="entry name" value="METALLOPEPTIDASE M28 FAMILY MEMBER"/>
    <property type="match status" value="1"/>
</dbReference>
<dbReference type="RefSeq" id="WP_184537838.1">
    <property type="nucleotide sequence ID" value="NZ_JACHMP010000001.1"/>
</dbReference>
<dbReference type="AlphaFoldDB" id="A0A7W9IGB0"/>
<keyword evidence="3" id="KW-0479">Metal-binding</keyword>
<dbReference type="GO" id="GO:0004177">
    <property type="term" value="F:aminopeptidase activity"/>
    <property type="evidence" value="ECO:0007669"/>
    <property type="project" value="UniProtKB-KW"/>
</dbReference>
<gene>
    <name evidence="9" type="ORF">F4562_002848</name>
</gene>
<feature type="chain" id="PRO_5030781811" evidence="7">
    <location>
        <begin position="28"/>
        <end position="320"/>
    </location>
</feature>
<dbReference type="GO" id="GO:0008235">
    <property type="term" value="F:metalloexopeptidase activity"/>
    <property type="evidence" value="ECO:0007669"/>
    <property type="project" value="InterPro"/>
</dbReference>
<feature type="signal peptide" evidence="7">
    <location>
        <begin position="1"/>
        <end position="27"/>
    </location>
</feature>
<accession>A0A7W9IGB0</accession>
<dbReference type="CDD" id="cd03876">
    <property type="entry name" value="M28_SGAP_like"/>
    <property type="match status" value="1"/>
</dbReference>